<feature type="compositionally biased region" description="Basic and acidic residues" evidence="1">
    <location>
        <begin position="70"/>
        <end position="83"/>
    </location>
</feature>
<name>A0A512IIH5_9MICC</name>
<reference evidence="2 3" key="1">
    <citation type="submission" date="2019-07" db="EMBL/GenBank/DDBJ databases">
        <title>Whole genome shotgun sequence of Kocuria turfanensis NBRC 107627.</title>
        <authorList>
            <person name="Hosoyama A."/>
            <person name="Uohara A."/>
            <person name="Ohji S."/>
            <person name="Ichikawa N."/>
        </authorList>
    </citation>
    <scope>NUCLEOTIDE SEQUENCE [LARGE SCALE GENOMIC DNA]</scope>
    <source>
        <strain evidence="2 3">NBRC 107627</strain>
    </source>
</reference>
<protein>
    <submittedName>
        <fullName evidence="2">Uncharacterized protein</fullName>
    </submittedName>
</protein>
<keyword evidence="3" id="KW-1185">Reference proteome</keyword>
<dbReference type="Proteomes" id="UP000321103">
    <property type="component" value="Unassembled WGS sequence"/>
</dbReference>
<comment type="caution">
    <text evidence="2">The sequence shown here is derived from an EMBL/GenBank/DDBJ whole genome shotgun (WGS) entry which is preliminary data.</text>
</comment>
<evidence type="ECO:0000313" key="3">
    <source>
        <dbReference type="Proteomes" id="UP000321103"/>
    </source>
</evidence>
<dbReference type="AlphaFoldDB" id="A0A512IIH5"/>
<evidence type="ECO:0000256" key="1">
    <source>
        <dbReference type="SAM" id="MobiDB-lite"/>
    </source>
</evidence>
<gene>
    <name evidence="2" type="ORF">KTU01_36040</name>
</gene>
<evidence type="ECO:0000313" key="2">
    <source>
        <dbReference type="EMBL" id="GEO97481.1"/>
    </source>
</evidence>
<proteinExistence type="predicted"/>
<feature type="region of interest" description="Disordered" evidence="1">
    <location>
        <begin position="70"/>
        <end position="90"/>
    </location>
</feature>
<organism evidence="2 3">
    <name type="scientific">Kocuria turfanensis</name>
    <dbReference type="NCBI Taxonomy" id="388357"/>
    <lineage>
        <taxon>Bacteria</taxon>
        <taxon>Bacillati</taxon>
        <taxon>Actinomycetota</taxon>
        <taxon>Actinomycetes</taxon>
        <taxon>Micrococcales</taxon>
        <taxon>Micrococcaceae</taxon>
        <taxon>Kocuria</taxon>
    </lineage>
</organism>
<sequence length="90" mass="9917">METHPTPLPVAVAVCNDDFMTEYQQPKLQGHKVALSTRVSPEQHRAAVEASHRTGLSMAEYIGALIDRDAGRPNKLDNREEPRLPLANSA</sequence>
<accession>A0A512IIH5</accession>
<dbReference type="EMBL" id="BJZS01000133">
    <property type="protein sequence ID" value="GEO97481.1"/>
    <property type="molecule type" value="Genomic_DNA"/>
</dbReference>